<name>A0A1R7QGH1_ACIJO</name>
<dbReference type="GO" id="GO:0005737">
    <property type="term" value="C:cytoplasm"/>
    <property type="evidence" value="ECO:0007669"/>
    <property type="project" value="TreeGrafter"/>
</dbReference>
<dbReference type="RefSeq" id="WP_087014300.1">
    <property type="nucleotide sequence ID" value="NZ_FUUY01000011.1"/>
</dbReference>
<protein>
    <recommendedName>
        <fullName evidence="3">HAD-IB family hydrolase</fullName>
    </recommendedName>
</protein>
<evidence type="ECO:0008006" key="3">
    <source>
        <dbReference type="Google" id="ProtNLM"/>
    </source>
</evidence>
<dbReference type="Proteomes" id="UP000196240">
    <property type="component" value="Unassembled WGS sequence"/>
</dbReference>
<organism evidence="1 2">
    <name type="scientific">Acinetobacter johnsonii</name>
    <dbReference type="NCBI Taxonomy" id="40214"/>
    <lineage>
        <taxon>Bacteria</taxon>
        <taxon>Pseudomonadati</taxon>
        <taxon>Pseudomonadota</taxon>
        <taxon>Gammaproteobacteria</taxon>
        <taxon>Moraxellales</taxon>
        <taxon>Moraxellaceae</taxon>
        <taxon>Acinetobacter</taxon>
    </lineage>
</organism>
<dbReference type="GO" id="GO:0006564">
    <property type="term" value="P:L-serine biosynthetic process"/>
    <property type="evidence" value="ECO:0007669"/>
    <property type="project" value="TreeGrafter"/>
</dbReference>
<proteinExistence type="predicted"/>
<dbReference type="GO" id="GO:0000287">
    <property type="term" value="F:magnesium ion binding"/>
    <property type="evidence" value="ECO:0007669"/>
    <property type="project" value="TreeGrafter"/>
</dbReference>
<dbReference type="InterPro" id="IPR006385">
    <property type="entry name" value="HAD_hydro_SerB1"/>
</dbReference>
<dbReference type="InterPro" id="IPR050582">
    <property type="entry name" value="HAD-like_SerB"/>
</dbReference>
<dbReference type="AlphaFoldDB" id="A0A1R7QGH1"/>
<dbReference type="NCBIfam" id="TIGR01488">
    <property type="entry name" value="HAD-SF-IB"/>
    <property type="match status" value="1"/>
</dbReference>
<reference evidence="1 2" key="1">
    <citation type="submission" date="2017-02" db="EMBL/GenBank/DDBJ databases">
        <authorList>
            <person name="Peterson S.W."/>
        </authorList>
    </citation>
    <scope>NUCLEOTIDE SEQUENCE [LARGE SCALE GENOMIC DNA]</scope>
    <source>
        <strain evidence="1">C6</strain>
    </source>
</reference>
<dbReference type="InterPro" id="IPR036412">
    <property type="entry name" value="HAD-like_sf"/>
</dbReference>
<dbReference type="GO" id="GO:0036424">
    <property type="term" value="F:L-phosphoserine phosphatase activity"/>
    <property type="evidence" value="ECO:0007669"/>
    <property type="project" value="TreeGrafter"/>
</dbReference>
<evidence type="ECO:0000313" key="2">
    <source>
        <dbReference type="Proteomes" id="UP000196240"/>
    </source>
</evidence>
<dbReference type="Pfam" id="PF12710">
    <property type="entry name" value="HAD"/>
    <property type="match status" value="1"/>
</dbReference>
<dbReference type="PANTHER" id="PTHR43344">
    <property type="entry name" value="PHOSPHOSERINE PHOSPHATASE"/>
    <property type="match status" value="1"/>
</dbReference>
<dbReference type="InterPro" id="IPR023214">
    <property type="entry name" value="HAD_sf"/>
</dbReference>
<dbReference type="Gene3D" id="1.20.1440.100">
    <property type="entry name" value="SG protein - dephosphorylation function"/>
    <property type="match status" value="1"/>
</dbReference>
<dbReference type="PANTHER" id="PTHR43344:SF14">
    <property type="entry name" value="HAD-IB FAMILY HYDROLASE"/>
    <property type="match status" value="1"/>
</dbReference>
<dbReference type="NCBIfam" id="TIGR01490">
    <property type="entry name" value="HAD-SF-IB-hyp1"/>
    <property type="match status" value="1"/>
</dbReference>
<dbReference type="SUPFAM" id="SSF56784">
    <property type="entry name" value="HAD-like"/>
    <property type="match status" value="1"/>
</dbReference>
<gene>
    <name evidence="1" type="ORF">ACNJC6_02922</name>
</gene>
<dbReference type="EMBL" id="FUUY01000011">
    <property type="protein sequence ID" value="SJX23266.1"/>
    <property type="molecule type" value="Genomic_DNA"/>
</dbReference>
<dbReference type="Gene3D" id="3.40.50.1000">
    <property type="entry name" value="HAD superfamily/HAD-like"/>
    <property type="match status" value="1"/>
</dbReference>
<accession>A0A1R7QGH1</accession>
<evidence type="ECO:0000313" key="1">
    <source>
        <dbReference type="EMBL" id="SJX23266.1"/>
    </source>
</evidence>
<sequence>MHATCKAHKNLALFDFDGTLYDKDSFTGFIFYVHSKRHIALQGLKVLPYIQSYYLGFYPAHHMRSKLFHAMFKQAEVSEIDAYAKRYAELLIKGLNPALYSQLKQHQSLGDDIVLVSASIDIYLKYVCEILSIDLICTQVEQDQQRYTGRYLTADCSCDYKAQRIQEKYELDNYHAVYAYGNSIEDKQMLSLADFSYLVGTDLSLPDLSNTSNHRQIS</sequence>